<dbReference type="RefSeq" id="WP_112224945.1">
    <property type="nucleotide sequence ID" value="NZ_CP047673.1"/>
</dbReference>
<keyword evidence="2" id="KW-0732">Signal</keyword>
<evidence type="ECO:0000259" key="3">
    <source>
        <dbReference type="Pfam" id="PF13472"/>
    </source>
</evidence>
<evidence type="ECO:0000313" key="5">
    <source>
        <dbReference type="Proteomes" id="UP000251002"/>
    </source>
</evidence>
<feature type="signal peptide" evidence="2">
    <location>
        <begin position="1"/>
        <end position="23"/>
    </location>
</feature>
<evidence type="ECO:0000313" key="4">
    <source>
        <dbReference type="EMBL" id="RAZ73110.1"/>
    </source>
</evidence>
<dbReference type="PANTHER" id="PTHR30383">
    <property type="entry name" value="THIOESTERASE 1/PROTEASE 1/LYSOPHOSPHOLIPASE L1"/>
    <property type="match status" value="1"/>
</dbReference>
<name>A0A365KJ26_9BACL</name>
<dbReference type="InterPro" id="IPR051532">
    <property type="entry name" value="Ester_Hydrolysis_Enzymes"/>
</dbReference>
<dbReference type="Proteomes" id="UP000251002">
    <property type="component" value="Unassembled WGS sequence"/>
</dbReference>
<dbReference type="EMBL" id="QLZR01000011">
    <property type="protein sequence ID" value="RAZ73110.1"/>
    <property type="molecule type" value="Genomic_DNA"/>
</dbReference>
<keyword evidence="5" id="KW-1185">Reference proteome</keyword>
<reference evidence="4 5" key="1">
    <citation type="submission" date="2018-06" db="EMBL/GenBank/DDBJ databases">
        <title>The draft genome sequences of strains SCU63 and S1.</title>
        <authorList>
            <person name="Gan L."/>
        </authorList>
    </citation>
    <scope>NUCLEOTIDE SEQUENCE [LARGE SCALE GENOMIC DNA]</scope>
    <source>
        <strain evidence="4 5">SCU63</strain>
    </source>
</reference>
<evidence type="ECO:0000256" key="2">
    <source>
        <dbReference type="SAM" id="SignalP"/>
    </source>
</evidence>
<accession>A0A365KJ26</accession>
<dbReference type="CDD" id="cd00229">
    <property type="entry name" value="SGNH_hydrolase"/>
    <property type="match status" value="1"/>
</dbReference>
<dbReference type="GO" id="GO:0004622">
    <property type="term" value="F:phosphatidylcholine lysophospholipase activity"/>
    <property type="evidence" value="ECO:0007669"/>
    <property type="project" value="TreeGrafter"/>
</dbReference>
<keyword evidence="4" id="KW-0378">Hydrolase</keyword>
<dbReference type="SUPFAM" id="SSF52266">
    <property type="entry name" value="SGNH hydrolase"/>
    <property type="match status" value="1"/>
</dbReference>
<dbReference type="Gene3D" id="3.40.50.1110">
    <property type="entry name" value="SGNH hydrolase"/>
    <property type="match status" value="1"/>
</dbReference>
<dbReference type="AlphaFoldDB" id="A0A365KJ26"/>
<feature type="compositionally biased region" description="Acidic residues" evidence="1">
    <location>
        <begin position="278"/>
        <end position="292"/>
    </location>
</feature>
<proteinExistence type="predicted"/>
<comment type="caution">
    <text evidence="4">The sequence shown here is derived from an EMBL/GenBank/DDBJ whole genome shotgun (WGS) entry which is preliminary data.</text>
</comment>
<feature type="region of interest" description="Disordered" evidence="1">
    <location>
        <begin position="265"/>
        <end position="298"/>
    </location>
</feature>
<dbReference type="PANTHER" id="PTHR30383:SF5">
    <property type="entry name" value="SGNH HYDROLASE-TYPE ESTERASE DOMAIN-CONTAINING PROTEIN"/>
    <property type="match status" value="1"/>
</dbReference>
<dbReference type="InterPro" id="IPR013830">
    <property type="entry name" value="SGNH_hydro"/>
</dbReference>
<feature type="chain" id="PRO_5016612841" evidence="2">
    <location>
        <begin position="24"/>
        <end position="316"/>
    </location>
</feature>
<feature type="domain" description="SGNH hydrolase-type esterase" evidence="3">
    <location>
        <begin position="33"/>
        <end position="230"/>
    </location>
</feature>
<gene>
    <name evidence="4" type="ORF">DP120_17630</name>
</gene>
<protein>
    <submittedName>
        <fullName evidence="4">SGNH/GDSL hydrolase family protein</fullName>
    </submittedName>
</protein>
<evidence type="ECO:0000256" key="1">
    <source>
        <dbReference type="SAM" id="MobiDB-lite"/>
    </source>
</evidence>
<dbReference type="InterPro" id="IPR036514">
    <property type="entry name" value="SGNH_hydro_sf"/>
</dbReference>
<sequence length="316" mass="34161">MKKTAATLLALTLSISMVNTATAEVKIPAAYIALGDSLAAGQTPQSQIDTGYADLIAQELSRNQPVALFSKDLAFPGFTTADVLERVEEEATQELLASANIITLSAGANDLLRLVQANPADGSLQFQRIQSDFALNKARKNISDILSRLNEAAPNADIYVMGYYFAYPHARESQKEGIAEQVGILNEILENEAEKAGAIFVSVDEAFGENAVSKVPNPGDVHPNFEGYQAMANEFLAEYREGWVVENRELPEPNPISFEEILQEQDEQAAGNSQPDTETGEPADTDAEEVETDQSAGLLPDLKSGYLALRTVLPII</sequence>
<dbReference type="Pfam" id="PF13472">
    <property type="entry name" value="Lipase_GDSL_2"/>
    <property type="match status" value="1"/>
</dbReference>
<organism evidence="4 5">
    <name type="scientific">Planococcus halotolerans</name>
    <dbReference type="NCBI Taxonomy" id="2233542"/>
    <lineage>
        <taxon>Bacteria</taxon>
        <taxon>Bacillati</taxon>
        <taxon>Bacillota</taxon>
        <taxon>Bacilli</taxon>
        <taxon>Bacillales</taxon>
        <taxon>Caryophanaceae</taxon>
        <taxon>Planococcus</taxon>
    </lineage>
</organism>